<feature type="chain" id="PRO_5035602438" description="Ig-like domain-containing protein" evidence="3">
    <location>
        <begin position="23"/>
        <end position="295"/>
    </location>
</feature>
<feature type="region of interest" description="Disordered" evidence="1">
    <location>
        <begin position="257"/>
        <end position="295"/>
    </location>
</feature>
<accession>A0A814S6G7</accession>
<feature type="compositionally biased region" description="Basic and acidic residues" evidence="1">
    <location>
        <begin position="286"/>
        <end position="295"/>
    </location>
</feature>
<feature type="signal peptide" evidence="3">
    <location>
        <begin position="1"/>
        <end position="22"/>
    </location>
</feature>
<dbReference type="Gene3D" id="2.60.40.10">
    <property type="entry name" value="Immunoglobulins"/>
    <property type="match status" value="2"/>
</dbReference>
<evidence type="ECO:0000313" key="6">
    <source>
        <dbReference type="EMBL" id="CAF1208915.1"/>
    </source>
</evidence>
<dbReference type="SUPFAM" id="SSF48726">
    <property type="entry name" value="Immunoglobulin"/>
    <property type="match status" value="1"/>
</dbReference>
<keyword evidence="2" id="KW-1133">Transmembrane helix</keyword>
<dbReference type="EMBL" id="CAJNOU010001469">
    <property type="protein sequence ID" value="CAF1208915.1"/>
    <property type="molecule type" value="Genomic_DNA"/>
</dbReference>
<dbReference type="OrthoDB" id="5970915at2759"/>
<evidence type="ECO:0000313" key="5">
    <source>
        <dbReference type="EMBL" id="CAF1143942.1"/>
    </source>
</evidence>
<feature type="transmembrane region" description="Helical" evidence="2">
    <location>
        <begin position="231"/>
        <end position="252"/>
    </location>
</feature>
<evidence type="ECO:0000259" key="4">
    <source>
        <dbReference type="PROSITE" id="PS50835"/>
    </source>
</evidence>
<evidence type="ECO:0000256" key="1">
    <source>
        <dbReference type="SAM" id="MobiDB-lite"/>
    </source>
</evidence>
<reference evidence="5" key="1">
    <citation type="submission" date="2021-02" db="EMBL/GenBank/DDBJ databases">
        <authorList>
            <person name="Nowell W R."/>
        </authorList>
    </citation>
    <scope>NUCLEOTIDE SEQUENCE</scope>
</reference>
<evidence type="ECO:0000256" key="3">
    <source>
        <dbReference type="SAM" id="SignalP"/>
    </source>
</evidence>
<dbReference type="Proteomes" id="UP000663882">
    <property type="component" value="Unassembled WGS sequence"/>
</dbReference>
<dbReference type="InterPro" id="IPR036179">
    <property type="entry name" value="Ig-like_dom_sf"/>
</dbReference>
<dbReference type="EMBL" id="CAJNOO010001378">
    <property type="protein sequence ID" value="CAF1143942.1"/>
    <property type="molecule type" value="Genomic_DNA"/>
</dbReference>
<gene>
    <name evidence="5" type="ORF">RFH988_LOCUS21536</name>
    <name evidence="6" type="ORF">SEV965_LOCUS21559</name>
</gene>
<sequence>MVSSQLLVIFFTVSNIIFNLNAEYVGKPQITADNKAILKQSFQLKCEYTGNDGDGEFVEWYKEDTAVSTEKPGHYIVQQNETESILIIKIFEKSDADVKFWQVKTKKNGNEAPSQCRFGQIALKPSPQGIETNRPNEKIDSAHGSIRRSEDKLVHLKCIIEPKQDNLNEINIEWEYSKDGETFSDLPPGINKEANQLVIEQVKKIHNGYYRCLLNGVPFTVLLRVKDRLAALWPFIGIVSVVLVLVIVILIFEKRQKSNKKTSTDDDEQDQANDPLVRTTTNTSENDNKKRAVNA</sequence>
<keyword evidence="2" id="KW-0812">Transmembrane</keyword>
<keyword evidence="3" id="KW-0732">Signal</keyword>
<proteinExistence type="predicted"/>
<dbReference type="AlphaFoldDB" id="A0A814S6G7"/>
<dbReference type="PROSITE" id="PS50835">
    <property type="entry name" value="IG_LIKE"/>
    <property type="match status" value="1"/>
</dbReference>
<dbReference type="InterPro" id="IPR013783">
    <property type="entry name" value="Ig-like_fold"/>
</dbReference>
<comment type="caution">
    <text evidence="5">The sequence shown here is derived from an EMBL/GenBank/DDBJ whole genome shotgun (WGS) entry which is preliminary data.</text>
</comment>
<evidence type="ECO:0000256" key="2">
    <source>
        <dbReference type="SAM" id="Phobius"/>
    </source>
</evidence>
<evidence type="ECO:0000313" key="7">
    <source>
        <dbReference type="Proteomes" id="UP000663882"/>
    </source>
</evidence>
<dbReference type="InterPro" id="IPR007110">
    <property type="entry name" value="Ig-like_dom"/>
</dbReference>
<organism evidence="5 7">
    <name type="scientific">Rotaria sordida</name>
    <dbReference type="NCBI Taxonomy" id="392033"/>
    <lineage>
        <taxon>Eukaryota</taxon>
        <taxon>Metazoa</taxon>
        <taxon>Spiralia</taxon>
        <taxon>Gnathifera</taxon>
        <taxon>Rotifera</taxon>
        <taxon>Eurotatoria</taxon>
        <taxon>Bdelloidea</taxon>
        <taxon>Philodinida</taxon>
        <taxon>Philodinidae</taxon>
        <taxon>Rotaria</taxon>
    </lineage>
</organism>
<name>A0A814S6G7_9BILA</name>
<feature type="domain" description="Ig-like" evidence="4">
    <location>
        <begin position="127"/>
        <end position="212"/>
    </location>
</feature>
<dbReference type="Proteomes" id="UP000663889">
    <property type="component" value="Unassembled WGS sequence"/>
</dbReference>
<protein>
    <recommendedName>
        <fullName evidence="4">Ig-like domain-containing protein</fullName>
    </recommendedName>
</protein>
<keyword evidence="2" id="KW-0472">Membrane</keyword>